<feature type="signal peptide" evidence="1">
    <location>
        <begin position="1"/>
        <end position="24"/>
    </location>
</feature>
<organism evidence="3 4">
    <name type="scientific">Imperialibacter roseus</name>
    <dbReference type="NCBI Taxonomy" id="1324217"/>
    <lineage>
        <taxon>Bacteria</taxon>
        <taxon>Pseudomonadati</taxon>
        <taxon>Bacteroidota</taxon>
        <taxon>Cytophagia</taxon>
        <taxon>Cytophagales</taxon>
        <taxon>Flammeovirgaceae</taxon>
        <taxon>Imperialibacter</taxon>
    </lineage>
</organism>
<reference evidence="3 4" key="1">
    <citation type="journal article" date="2023" name="Microbiol. Resour. Announc.">
        <title>Complete Genome Sequence of Imperialibacter roseus strain P4T.</title>
        <authorList>
            <person name="Tizabi D.R."/>
            <person name="Bachvaroff T."/>
            <person name="Hill R.T."/>
        </authorList>
    </citation>
    <scope>NUCLEOTIDE SEQUENCE [LARGE SCALE GENOMIC DNA]</scope>
    <source>
        <strain evidence="3 4">P4T</strain>
    </source>
</reference>
<evidence type="ECO:0000313" key="3">
    <source>
        <dbReference type="EMBL" id="WOK07229.1"/>
    </source>
</evidence>
<evidence type="ECO:0000259" key="2">
    <source>
        <dbReference type="Pfam" id="PF11396"/>
    </source>
</evidence>
<evidence type="ECO:0000313" key="4">
    <source>
        <dbReference type="Proteomes" id="UP001302349"/>
    </source>
</evidence>
<dbReference type="Gene3D" id="3.10.450.360">
    <property type="match status" value="1"/>
</dbReference>
<dbReference type="PROSITE" id="PS51257">
    <property type="entry name" value="PROKAR_LIPOPROTEIN"/>
    <property type="match status" value="1"/>
</dbReference>
<evidence type="ECO:0000256" key="1">
    <source>
        <dbReference type="SAM" id="SignalP"/>
    </source>
</evidence>
<dbReference type="InterPro" id="IPR021533">
    <property type="entry name" value="PepSY-like"/>
</dbReference>
<gene>
    <name evidence="3" type="ORF">RT717_01160</name>
</gene>
<dbReference type="Pfam" id="PF11396">
    <property type="entry name" value="PepSY_like"/>
    <property type="match status" value="1"/>
</dbReference>
<name>A0ABZ0ISW9_9BACT</name>
<dbReference type="EMBL" id="CP136051">
    <property type="protein sequence ID" value="WOK07229.1"/>
    <property type="molecule type" value="Genomic_DNA"/>
</dbReference>
<proteinExistence type="predicted"/>
<dbReference type="SUPFAM" id="SSF160574">
    <property type="entry name" value="BT0923-like"/>
    <property type="match status" value="1"/>
</dbReference>
<sequence>MRNLKNLPVLILSLLMVACSPSNKKTPTTVKTAFEKRFSKATDVEWSMENETEWEAEFELGGKEYSANFSVEGVWMETEHEIEEAEVPVRVKNTLDSAFAGYMIEAIEMTESPTGAAYEFLLEKGLSDIEVVISSVGKVVKTEVIKEDGMDDDGQ</sequence>
<feature type="chain" id="PRO_5045977185" evidence="1">
    <location>
        <begin position="25"/>
        <end position="155"/>
    </location>
</feature>
<dbReference type="RefSeq" id="WP_317489915.1">
    <property type="nucleotide sequence ID" value="NZ_CP136051.1"/>
</dbReference>
<keyword evidence="4" id="KW-1185">Reference proteome</keyword>
<keyword evidence="1" id="KW-0732">Signal</keyword>
<accession>A0ABZ0ISW9</accession>
<feature type="domain" description="Putative beta-lactamase-inhibitor-like PepSY-like" evidence="2">
    <location>
        <begin position="55"/>
        <end position="140"/>
    </location>
</feature>
<dbReference type="Proteomes" id="UP001302349">
    <property type="component" value="Chromosome"/>
</dbReference>
<protein>
    <submittedName>
        <fullName evidence="3">PepSY-like domain-containing protein</fullName>
    </submittedName>
</protein>